<evidence type="ECO:0000256" key="12">
    <source>
        <dbReference type="ARBA" id="ARBA00023136"/>
    </source>
</evidence>
<feature type="transmembrane region" description="Helical" evidence="15">
    <location>
        <begin position="6"/>
        <end position="23"/>
    </location>
</feature>
<evidence type="ECO:0000256" key="1">
    <source>
        <dbReference type="ARBA" id="ARBA00004115"/>
    </source>
</evidence>
<dbReference type="PANTHER" id="PTHR15929">
    <property type="entry name" value="STORE-OPERATED CALCIUM ENTRY-ASSOCIATED REGULATORY FACTOR"/>
    <property type="match status" value="1"/>
</dbReference>
<gene>
    <name evidence="16" type="ORF">RB653_000982</name>
</gene>
<evidence type="ECO:0000256" key="7">
    <source>
        <dbReference type="ARBA" id="ARBA00022729"/>
    </source>
</evidence>
<dbReference type="Proteomes" id="UP001344447">
    <property type="component" value="Unassembled WGS sequence"/>
</dbReference>
<evidence type="ECO:0000256" key="6">
    <source>
        <dbReference type="ARBA" id="ARBA00022692"/>
    </source>
</evidence>
<keyword evidence="8" id="KW-0256">Endoplasmic reticulum</keyword>
<dbReference type="EMBL" id="JAVFKY010000002">
    <property type="protein sequence ID" value="KAK5580955.1"/>
    <property type="molecule type" value="Genomic_DNA"/>
</dbReference>
<evidence type="ECO:0000256" key="13">
    <source>
        <dbReference type="ARBA" id="ARBA00031116"/>
    </source>
</evidence>
<keyword evidence="5" id="KW-0109">Calcium transport</keyword>
<keyword evidence="7" id="KW-0732">Signal</keyword>
<comment type="caution">
    <text evidence="16">The sequence shown here is derived from an EMBL/GenBank/DDBJ whole genome shotgun (WGS) entry which is preliminary data.</text>
</comment>
<feature type="region of interest" description="Disordered" evidence="14">
    <location>
        <begin position="188"/>
        <end position="213"/>
    </location>
</feature>
<evidence type="ECO:0000256" key="11">
    <source>
        <dbReference type="ARBA" id="ARBA00023065"/>
    </source>
</evidence>
<dbReference type="GO" id="GO:0006816">
    <property type="term" value="P:calcium ion transport"/>
    <property type="evidence" value="ECO:0007669"/>
    <property type="project" value="UniProtKB-KW"/>
</dbReference>
<evidence type="ECO:0000256" key="14">
    <source>
        <dbReference type="SAM" id="MobiDB-lite"/>
    </source>
</evidence>
<evidence type="ECO:0000256" key="3">
    <source>
        <dbReference type="ARBA" id="ARBA00016584"/>
    </source>
</evidence>
<protein>
    <recommendedName>
        <fullName evidence="3">Store-operated calcium entry-associated regulatory factor</fullName>
    </recommendedName>
    <alternativeName>
        <fullName evidence="13">Transmembrane protein 66</fullName>
    </alternativeName>
</protein>
<reference evidence="16 17" key="1">
    <citation type="submission" date="2023-11" db="EMBL/GenBank/DDBJ databases">
        <title>Dfirmibasis_genome.</title>
        <authorList>
            <person name="Edelbroek B."/>
            <person name="Kjellin J."/>
            <person name="Jerlstrom-Hultqvist J."/>
            <person name="Soderbom F."/>
        </authorList>
    </citation>
    <scope>NUCLEOTIDE SEQUENCE [LARGE SCALE GENOMIC DNA]</scope>
    <source>
        <strain evidence="16 17">TNS-C-14</strain>
    </source>
</reference>
<keyword evidence="12 15" id="KW-0472">Membrane</keyword>
<keyword evidence="10 15" id="KW-1133">Transmembrane helix</keyword>
<organism evidence="16 17">
    <name type="scientific">Dictyostelium firmibasis</name>
    <dbReference type="NCBI Taxonomy" id="79012"/>
    <lineage>
        <taxon>Eukaryota</taxon>
        <taxon>Amoebozoa</taxon>
        <taxon>Evosea</taxon>
        <taxon>Eumycetozoa</taxon>
        <taxon>Dictyostelia</taxon>
        <taxon>Dictyosteliales</taxon>
        <taxon>Dictyosteliaceae</taxon>
        <taxon>Dictyostelium</taxon>
    </lineage>
</organism>
<evidence type="ECO:0000256" key="4">
    <source>
        <dbReference type="ARBA" id="ARBA00022448"/>
    </source>
</evidence>
<dbReference type="PANTHER" id="PTHR15929:SF0">
    <property type="entry name" value="STORE-OPERATED CALCIUM ENTRY-ASSOCIATED REGULATORY FACTOR"/>
    <property type="match status" value="1"/>
</dbReference>
<dbReference type="InterPro" id="IPR009567">
    <property type="entry name" value="SARAF"/>
</dbReference>
<name>A0AAN7Z1P2_9MYCE</name>
<feature type="region of interest" description="Disordered" evidence="14">
    <location>
        <begin position="280"/>
        <end position="302"/>
    </location>
</feature>
<dbReference type="GO" id="GO:2001256">
    <property type="term" value="P:regulation of store-operated calcium entry"/>
    <property type="evidence" value="ECO:0007669"/>
    <property type="project" value="InterPro"/>
</dbReference>
<evidence type="ECO:0000256" key="2">
    <source>
        <dbReference type="ARBA" id="ARBA00006833"/>
    </source>
</evidence>
<dbReference type="Pfam" id="PF06682">
    <property type="entry name" value="SARAF"/>
    <property type="match status" value="1"/>
</dbReference>
<comment type="similarity">
    <text evidence="2">Belongs to the SARAF family.</text>
</comment>
<evidence type="ECO:0000256" key="9">
    <source>
        <dbReference type="ARBA" id="ARBA00022837"/>
    </source>
</evidence>
<evidence type="ECO:0000256" key="15">
    <source>
        <dbReference type="SAM" id="Phobius"/>
    </source>
</evidence>
<keyword evidence="9" id="KW-0106">Calcium</keyword>
<comment type="subcellular location">
    <subcellularLocation>
        <location evidence="1">Endoplasmic reticulum membrane</location>
        <topology evidence="1">Single-pass type I membrane protein</topology>
    </subcellularLocation>
</comment>
<accession>A0AAN7Z1P2</accession>
<dbReference type="AlphaFoldDB" id="A0AAN7Z1P2"/>
<evidence type="ECO:0000313" key="16">
    <source>
        <dbReference type="EMBL" id="KAK5580955.1"/>
    </source>
</evidence>
<sequence length="302" mass="33192">MKNNYILFLILIISSLFISTQVVESSGRHGGYREGGESKVLLKDVQVLTLRSGRMTKARRSSPIKQIECIGGSAKNEYQLYPKTMQCYNMGSNGVDVQWKCDATLDSSVRLGTIDVSCEGFSYPEDPYITEGSCGVFYELEYSNQARRKAALAEDETSWFEIICVIVVIAFIFYAVFNWCGSPQDAPQDNNNNNTASDNNNPPGDGNGNYYNGSYQGYPNLNNNGGYRNNYNNPGCANNGGGGGWRPGLWTGLGLGYLFGRSQYNNHYYTPSPSYRPRTYYGGGGGSGISSSSSSYSSTSRR</sequence>
<keyword evidence="4" id="KW-0813">Transport</keyword>
<keyword evidence="17" id="KW-1185">Reference proteome</keyword>
<keyword evidence="11" id="KW-0406">Ion transport</keyword>
<evidence type="ECO:0000256" key="5">
    <source>
        <dbReference type="ARBA" id="ARBA00022568"/>
    </source>
</evidence>
<keyword evidence="6 15" id="KW-0812">Transmembrane</keyword>
<feature type="transmembrane region" description="Helical" evidence="15">
    <location>
        <begin position="157"/>
        <end position="177"/>
    </location>
</feature>
<proteinExistence type="inferred from homology"/>
<dbReference type="GO" id="GO:0005789">
    <property type="term" value="C:endoplasmic reticulum membrane"/>
    <property type="evidence" value="ECO:0007669"/>
    <property type="project" value="UniProtKB-SubCell"/>
</dbReference>
<feature type="compositionally biased region" description="Low complexity" evidence="14">
    <location>
        <begin position="289"/>
        <end position="302"/>
    </location>
</feature>
<evidence type="ECO:0000313" key="17">
    <source>
        <dbReference type="Proteomes" id="UP001344447"/>
    </source>
</evidence>
<evidence type="ECO:0000256" key="8">
    <source>
        <dbReference type="ARBA" id="ARBA00022824"/>
    </source>
</evidence>
<evidence type="ECO:0000256" key="10">
    <source>
        <dbReference type="ARBA" id="ARBA00022989"/>
    </source>
</evidence>